<proteinExistence type="predicted"/>
<gene>
    <name evidence="2" type="ORF">TSAR_012802</name>
</gene>
<feature type="region of interest" description="Disordered" evidence="1">
    <location>
        <begin position="115"/>
        <end position="159"/>
    </location>
</feature>
<dbReference type="AlphaFoldDB" id="A0A232EQV0"/>
<feature type="region of interest" description="Disordered" evidence="1">
    <location>
        <begin position="71"/>
        <end position="99"/>
    </location>
</feature>
<keyword evidence="3" id="KW-1185">Reference proteome</keyword>
<feature type="compositionally biased region" description="Basic residues" evidence="1">
    <location>
        <begin position="82"/>
        <end position="98"/>
    </location>
</feature>
<protein>
    <submittedName>
        <fullName evidence="2">Uncharacterized protein</fullName>
    </submittedName>
</protein>
<accession>A0A232EQV0</accession>
<evidence type="ECO:0000313" key="2">
    <source>
        <dbReference type="EMBL" id="OXU20721.1"/>
    </source>
</evidence>
<reference evidence="2 3" key="1">
    <citation type="journal article" date="2017" name="Curr. Biol.">
        <title>The Evolution of Venom by Co-option of Single-Copy Genes.</title>
        <authorList>
            <person name="Martinson E.O."/>
            <person name="Mrinalini"/>
            <person name="Kelkar Y.D."/>
            <person name="Chang C.H."/>
            <person name="Werren J.H."/>
        </authorList>
    </citation>
    <scope>NUCLEOTIDE SEQUENCE [LARGE SCALE GENOMIC DNA]</scope>
    <source>
        <strain evidence="2 3">Alberta</strain>
        <tissue evidence="2">Whole body</tissue>
    </source>
</reference>
<feature type="compositionally biased region" description="Basic and acidic residues" evidence="1">
    <location>
        <begin position="115"/>
        <end position="132"/>
    </location>
</feature>
<name>A0A232EQV0_9HYME</name>
<organism evidence="2 3">
    <name type="scientific">Trichomalopsis sarcophagae</name>
    <dbReference type="NCBI Taxonomy" id="543379"/>
    <lineage>
        <taxon>Eukaryota</taxon>
        <taxon>Metazoa</taxon>
        <taxon>Ecdysozoa</taxon>
        <taxon>Arthropoda</taxon>
        <taxon>Hexapoda</taxon>
        <taxon>Insecta</taxon>
        <taxon>Pterygota</taxon>
        <taxon>Neoptera</taxon>
        <taxon>Endopterygota</taxon>
        <taxon>Hymenoptera</taxon>
        <taxon>Apocrita</taxon>
        <taxon>Proctotrupomorpha</taxon>
        <taxon>Chalcidoidea</taxon>
        <taxon>Pteromalidae</taxon>
        <taxon>Pteromalinae</taxon>
        <taxon>Trichomalopsis</taxon>
    </lineage>
</organism>
<feature type="non-terminal residue" evidence="2">
    <location>
        <position position="1"/>
    </location>
</feature>
<sequence>HLTSPPALTEIWVTASTAGRRAEISVSAIRKKLIGSRLHDCPLPTTLMRFELHDQHGDRCTRHVGPAKEIQLQECTSTSSHRQPRKSPTTRRRGRKHAKLDYTLHSMVRVQLKVERGREVTNKEEDREEMKARNRKAERRLRARERDDASSSRIYSGLM</sequence>
<dbReference type="EMBL" id="NNAY01002712">
    <property type="protein sequence ID" value="OXU20721.1"/>
    <property type="molecule type" value="Genomic_DNA"/>
</dbReference>
<evidence type="ECO:0000313" key="3">
    <source>
        <dbReference type="Proteomes" id="UP000215335"/>
    </source>
</evidence>
<dbReference type="Proteomes" id="UP000215335">
    <property type="component" value="Unassembled WGS sequence"/>
</dbReference>
<comment type="caution">
    <text evidence="2">The sequence shown here is derived from an EMBL/GenBank/DDBJ whole genome shotgun (WGS) entry which is preliminary data.</text>
</comment>
<feature type="compositionally biased region" description="Basic residues" evidence="1">
    <location>
        <begin position="133"/>
        <end position="143"/>
    </location>
</feature>
<evidence type="ECO:0000256" key="1">
    <source>
        <dbReference type="SAM" id="MobiDB-lite"/>
    </source>
</evidence>